<dbReference type="InterPro" id="IPR050177">
    <property type="entry name" value="Lipid_A_modif_metabolic_enz"/>
</dbReference>
<dbReference type="PANTHER" id="PTHR43245">
    <property type="entry name" value="BIFUNCTIONAL POLYMYXIN RESISTANCE PROTEIN ARNA"/>
    <property type="match status" value="1"/>
</dbReference>
<dbReference type="AlphaFoldDB" id="A0A8G2C593"/>
<dbReference type="InterPro" id="IPR001509">
    <property type="entry name" value="Epimerase_deHydtase"/>
</dbReference>
<name>A0A8G2C593_DESNO</name>
<evidence type="ECO:0000259" key="1">
    <source>
        <dbReference type="Pfam" id="PF01370"/>
    </source>
</evidence>
<comment type="caution">
    <text evidence="2">The sequence shown here is derived from an EMBL/GenBank/DDBJ whole genome shotgun (WGS) entry which is preliminary data.</text>
</comment>
<evidence type="ECO:0000313" key="3">
    <source>
        <dbReference type="Proteomes" id="UP000199581"/>
    </source>
</evidence>
<proteinExistence type="predicted"/>
<dbReference type="InterPro" id="IPR036291">
    <property type="entry name" value="NAD(P)-bd_dom_sf"/>
</dbReference>
<evidence type="ECO:0000313" key="2">
    <source>
        <dbReference type="EMBL" id="SFM08210.1"/>
    </source>
</evidence>
<gene>
    <name evidence="2" type="ORF">SAMN05421830_113112</name>
</gene>
<dbReference type="SUPFAM" id="SSF51735">
    <property type="entry name" value="NAD(P)-binding Rossmann-fold domains"/>
    <property type="match status" value="1"/>
</dbReference>
<dbReference type="PANTHER" id="PTHR43245:SF53">
    <property type="entry name" value="EPIMERASE-RELATED"/>
    <property type="match status" value="1"/>
</dbReference>
<dbReference type="Pfam" id="PF01370">
    <property type="entry name" value="Epimerase"/>
    <property type="match status" value="1"/>
</dbReference>
<dbReference type="RefSeq" id="WP_208599872.1">
    <property type="nucleotide sequence ID" value="NZ_FOTO01000013.1"/>
</dbReference>
<reference evidence="2 3" key="1">
    <citation type="submission" date="2016-10" db="EMBL/GenBank/DDBJ databases">
        <authorList>
            <person name="Varghese N."/>
            <person name="Submissions S."/>
        </authorList>
    </citation>
    <scope>NUCLEOTIDE SEQUENCE [LARGE SCALE GENOMIC DNA]</scope>
    <source>
        <strain evidence="2 3">DSM 1741</strain>
    </source>
</reference>
<dbReference type="EMBL" id="FOTO01000013">
    <property type="protein sequence ID" value="SFM08210.1"/>
    <property type="molecule type" value="Genomic_DNA"/>
</dbReference>
<dbReference type="Gene3D" id="3.40.50.720">
    <property type="entry name" value="NAD(P)-binding Rossmann-like Domain"/>
    <property type="match status" value="1"/>
</dbReference>
<feature type="domain" description="NAD-dependent epimerase/dehydratase" evidence="1">
    <location>
        <begin position="9"/>
        <end position="246"/>
    </location>
</feature>
<accession>A0A8G2C593</accession>
<protein>
    <submittedName>
        <fullName evidence="2">UDP-glucose 4-epimerase</fullName>
    </submittedName>
</protein>
<organism evidence="2 3">
    <name type="scientific">Desulfomicrobium norvegicum (strain DSM 1741 / NCIMB 8310)</name>
    <name type="common">Desulfovibrio baculatus (strain Norway 4)</name>
    <name type="synonym">Desulfovibrio desulfuricans (strain Norway 4)</name>
    <dbReference type="NCBI Taxonomy" id="52561"/>
    <lineage>
        <taxon>Bacteria</taxon>
        <taxon>Pseudomonadati</taxon>
        <taxon>Thermodesulfobacteriota</taxon>
        <taxon>Desulfovibrionia</taxon>
        <taxon>Desulfovibrionales</taxon>
        <taxon>Desulfomicrobiaceae</taxon>
        <taxon>Desulfomicrobium</taxon>
    </lineage>
</organism>
<dbReference type="Proteomes" id="UP000199581">
    <property type="component" value="Unassembled WGS sequence"/>
</dbReference>
<keyword evidence="3" id="KW-1185">Reference proteome</keyword>
<sequence length="323" mass="36307">MDISDKRFILTGGAGFIGSYLADLLLEEGAAEVVVFDTMHRGSYDNIQKAMSDPRFRFERADIRHGYEIENLFEGMDGCFHLAALRITECAAKPMACHDVMLTGTMNTLDACIKHNIKRVVFSSSASIYGLADEFPTYEMHHPYNDRTLYGVCKTWAEGALRVFHNTYGLKSTSLRYFNVYGPRMDIYGKYTEVLIRWMDCFVAGVQPKIFGDGKQTMDFVHVTDVARANICAMKADCTEESYNVAAGTEVSLLDLLYCLAKVWGVENLKPEFFPPRSVNPVPRRLASTEKSLANIGFSASISLEEGLQDLVDWYRAAKRITP</sequence>